<feature type="transmembrane region" description="Helical" evidence="1">
    <location>
        <begin position="12"/>
        <end position="35"/>
    </location>
</feature>
<gene>
    <name evidence="2" type="ORF">JJQ90_13100</name>
</gene>
<comment type="caution">
    <text evidence="2">The sequence shown here is derived from an EMBL/GenBank/DDBJ whole genome shotgun (WGS) entry which is preliminary data.</text>
</comment>
<evidence type="ECO:0000256" key="1">
    <source>
        <dbReference type="SAM" id="Phobius"/>
    </source>
</evidence>
<keyword evidence="1" id="KW-0812">Transmembrane</keyword>
<keyword evidence="1" id="KW-0472">Membrane</keyword>
<reference evidence="2 3" key="1">
    <citation type="submission" date="2021-01" db="EMBL/GenBank/DDBJ databases">
        <title>Roseomonas sp. nov, a bacterium isolated from an oil production mixture in Yumen Oilfield.</title>
        <authorList>
            <person name="Wu D."/>
        </authorList>
    </citation>
    <scope>NUCLEOTIDE SEQUENCE [LARGE SCALE GENOMIC DNA]</scope>
    <source>
        <strain evidence="2 3">ROY-5-3</strain>
    </source>
</reference>
<keyword evidence="1" id="KW-1133">Transmembrane helix</keyword>
<evidence type="ECO:0000313" key="3">
    <source>
        <dbReference type="Proteomes" id="UP000689967"/>
    </source>
</evidence>
<dbReference type="Proteomes" id="UP000689967">
    <property type="component" value="Unassembled WGS sequence"/>
</dbReference>
<sequence length="128" mass="13608">MTTRIIPPPRHAATVFAGAAGLVLWALHFTAIYAITAFACERGREDALLFGLPWVPVMIGLATLAILLPLALVLRFTLRGLGRPVVEGGETEPRFTLWFTAATSFYAVAAVLLQAAPAMVLPACGVGY</sequence>
<feature type="transmembrane region" description="Helical" evidence="1">
    <location>
        <begin position="95"/>
        <end position="116"/>
    </location>
</feature>
<feature type="transmembrane region" description="Helical" evidence="1">
    <location>
        <begin position="47"/>
        <end position="74"/>
    </location>
</feature>
<accession>A0ABS6H7H9</accession>
<dbReference type="RefSeq" id="WP_216876036.1">
    <property type="nucleotide sequence ID" value="NZ_JAERQM010000003.1"/>
</dbReference>
<protein>
    <submittedName>
        <fullName evidence="2">Uncharacterized protein</fullName>
    </submittedName>
</protein>
<dbReference type="EMBL" id="JAERQM010000003">
    <property type="protein sequence ID" value="MBU8544652.1"/>
    <property type="molecule type" value="Genomic_DNA"/>
</dbReference>
<name>A0ABS6H7H9_9PROT</name>
<organism evidence="2 3">
    <name type="scientific">Falsiroseomonas oleicola</name>
    <dbReference type="NCBI Taxonomy" id="2801474"/>
    <lineage>
        <taxon>Bacteria</taxon>
        <taxon>Pseudomonadati</taxon>
        <taxon>Pseudomonadota</taxon>
        <taxon>Alphaproteobacteria</taxon>
        <taxon>Acetobacterales</taxon>
        <taxon>Roseomonadaceae</taxon>
        <taxon>Falsiroseomonas</taxon>
    </lineage>
</organism>
<proteinExistence type="predicted"/>
<evidence type="ECO:0000313" key="2">
    <source>
        <dbReference type="EMBL" id="MBU8544652.1"/>
    </source>
</evidence>
<keyword evidence="3" id="KW-1185">Reference proteome</keyword>